<protein>
    <submittedName>
        <fullName evidence="1">Uncharacterized protein</fullName>
    </submittedName>
</protein>
<accession>A0A7W5CH85</accession>
<name>A0A7W5CH85_9MICO</name>
<comment type="caution">
    <text evidence="1">The sequence shown here is derived from an EMBL/GenBank/DDBJ whole genome shotgun (WGS) entry which is preliminary data.</text>
</comment>
<dbReference type="RefSeq" id="WP_183418997.1">
    <property type="nucleotide sequence ID" value="NZ_JACHXY010000001.1"/>
</dbReference>
<dbReference type="AlphaFoldDB" id="A0A7W5CH85"/>
<gene>
    <name evidence="1" type="ORF">FHS07_001294</name>
</gene>
<proteinExistence type="predicted"/>
<organism evidence="1 2">
    <name type="scientific">Microbacterium proteolyticum</name>
    <dbReference type="NCBI Taxonomy" id="1572644"/>
    <lineage>
        <taxon>Bacteria</taxon>
        <taxon>Bacillati</taxon>
        <taxon>Actinomycetota</taxon>
        <taxon>Actinomycetes</taxon>
        <taxon>Micrococcales</taxon>
        <taxon>Microbacteriaceae</taxon>
        <taxon>Microbacterium</taxon>
    </lineage>
</organism>
<evidence type="ECO:0000313" key="2">
    <source>
        <dbReference type="Proteomes" id="UP000543579"/>
    </source>
</evidence>
<reference evidence="1 2" key="1">
    <citation type="submission" date="2020-08" db="EMBL/GenBank/DDBJ databases">
        <title>Genomic Encyclopedia of Type Strains, Phase III (KMG-III): the genomes of soil and plant-associated and newly described type strains.</title>
        <authorList>
            <person name="Whitman W."/>
        </authorList>
    </citation>
    <scope>NUCLEOTIDE SEQUENCE [LARGE SCALE GENOMIC DNA]</scope>
    <source>
        <strain evidence="1 2">CECT 8356</strain>
    </source>
</reference>
<sequence>MGSNNGIKTGNVRRLLVPLGYREDVYAIGLFDKLDDLGVQRGEVAHKSGLIGLRTIPTGSNEWTRLDAVLPGLEMMERFAPRLLRPV</sequence>
<dbReference type="EMBL" id="JACHXY010000001">
    <property type="protein sequence ID" value="MBB3157610.1"/>
    <property type="molecule type" value="Genomic_DNA"/>
</dbReference>
<evidence type="ECO:0000313" key="1">
    <source>
        <dbReference type="EMBL" id="MBB3157610.1"/>
    </source>
</evidence>
<dbReference type="Proteomes" id="UP000543579">
    <property type="component" value="Unassembled WGS sequence"/>
</dbReference>